<feature type="transmembrane region" description="Helical" evidence="5">
    <location>
        <begin position="210"/>
        <end position="233"/>
    </location>
</feature>
<evidence type="ECO:0000256" key="4">
    <source>
        <dbReference type="ARBA" id="ARBA00023136"/>
    </source>
</evidence>
<protein>
    <recommendedName>
        <fullName evidence="6">Major facilitator superfamily (MFS) profile domain-containing protein</fullName>
    </recommendedName>
</protein>
<keyword evidence="3 5" id="KW-1133">Transmembrane helix</keyword>
<feature type="domain" description="Major facilitator superfamily (MFS) profile" evidence="6">
    <location>
        <begin position="50"/>
        <end position="487"/>
    </location>
</feature>
<feature type="transmembrane region" description="Helical" evidence="5">
    <location>
        <begin position="396"/>
        <end position="417"/>
    </location>
</feature>
<feature type="transmembrane region" description="Helical" evidence="5">
    <location>
        <begin position="301"/>
        <end position="319"/>
    </location>
</feature>
<dbReference type="PROSITE" id="PS50850">
    <property type="entry name" value="MFS"/>
    <property type="match status" value="1"/>
</dbReference>
<evidence type="ECO:0000313" key="8">
    <source>
        <dbReference type="Proteomes" id="UP000007798"/>
    </source>
</evidence>
<dbReference type="AlphaFoldDB" id="A0A0Q9WW51"/>
<keyword evidence="4 5" id="KW-0472">Membrane</keyword>
<dbReference type="PANTHER" id="PTHR23507">
    <property type="entry name" value="ZGC:174356"/>
    <property type="match status" value="1"/>
</dbReference>
<dbReference type="InParanoid" id="A0A0Q9WW51"/>
<dbReference type="Proteomes" id="UP000007798">
    <property type="component" value="Unassembled WGS sequence"/>
</dbReference>
<dbReference type="SUPFAM" id="SSF103473">
    <property type="entry name" value="MFS general substrate transporter"/>
    <property type="match status" value="1"/>
</dbReference>
<evidence type="ECO:0000313" key="7">
    <source>
        <dbReference type="EMBL" id="KRG00320.1"/>
    </source>
</evidence>
<feature type="transmembrane region" description="Helical" evidence="5">
    <location>
        <begin position="239"/>
        <end position="260"/>
    </location>
</feature>
<feature type="transmembrane region" description="Helical" evidence="5">
    <location>
        <begin position="172"/>
        <end position="198"/>
    </location>
</feature>
<dbReference type="GO" id="GO:0016020">
    <property type="term" value="C:membrane"/>
    <property type="evidence" value="ECO:0007669"/>
    <property type="project" value="UniProtKB-SubCell"/>
</dbReference>
<feature type="transmembrane region" description="Helical" evidence="5">
    <location>
        <begin position="142"/>
        <end position="160"/>
    </location>
</feature>
<evidence type="ECO:0000256" key="5">
    <source>
        <dbReference type="SAM" id="Phobius"/>
    </source>
</evidence>
<proteinExistence type="predicted"/>
<evidence type="ECO:0000256" key="3">
    <source>
        <dbReference type="ARBA" id="ARBA00022989"/>
    </source>
</evidence>
<dbReference type="KEGG" id="dwi:26529931"/>
<dbReference type="EMBL" id="CH964282">
    <property type="protein sequence ID" value="KRG00320.1"/>
    <property type="molecule type" value="Genomic_DNA"/>
</dbReference>
<evidence type="ECO:0000259" key="6">
    <source>
        <dbReference type="PROSITE" id="PS50850"/>
    </source>
</evidence>
<dbReference type="GO" id="GO:0022857">
    <property type="term" value="F:transmembrane transporter activity"/>
    <property type="evidence" value="ECO:0007669"/>
    <property type="project" value="InterPro"/>
</dbReference>
<evidence type="ECO:0000256" key="2">
    <source>
        <dbReference type="ARBA" id="ARBA00022692"/>
    </source>
</evidence>
<feature type="transmembrane region" description="Helical" evidence="5">
    <location>
        <begin position="368"/>
        <end position="390"/>
    </location>
</feature>
<evidence type="ECO:0000256" key="1">
    <source>
        <dbReference type="ARBA" id="ARBA00004141"/>
    </source>
</evidence>
<dbReference type="PANTHER" id="PTHR23507:SF39">
    <property type="entry name" value="GH23453P-RELATED"/>
    <property type="match status" value="1"/>
</dbReference>
<keyword evidence="2 5" id="KW-0812">Transmembrane</keyword>
<name>A0A0Q9WW51_DROWI</name>
<dbReference type="InterPro" id="IPR020846">
    <property type="entry name" value="MFS_dom"/>
</dbReference>
<reference evidence="7 8" key="1">
    <citation type="journal article" date="2007" name="Nature">
        <title>Evolution of genes and genomes on the Drosophila phylogeny.</title>
        <authorList>
            <consortium name="Drosophila 12 Genomes Consortium"/>
            <person name="Clark A.G."/>
            <person name="Eisen M.B."/>
            <person name="Smith D.R."/>
            <person name="Bergman C.M."/>
            <person name="Oliver B."/>
            <person name="Markow T.A."/>
            <person name="Kaufman T.C."/>
            <person name="Kellis M."/>
            <person name="Gelbart W."/>
            <person name="Iyer V.N."/>
            <person name="Pollard D.A."/>
            <person name="Sackton T.B."/>
            <person name="Larracuente A.M."/>
            <person name="Singh N.D."/>
            <person name="Abad J.P."/>
            <person name="Abt D.N."/>
            <person name="Adryan B."/>
            <person name="Aguade M."/>
            <person name="Akashi H."/>
            <person name="Anderson W.W."/>
            <person name="Aquadro C.F."/>
            <person name="Ardell D.H."/>
            <person name="Arguello R."/>
            <person name="Artieri C.G."/>
            <person name="Barbash D.A."/>
            <person name="Barker D."/>
            <person name="Barsanti P."/>
            <person name="Batterham P."/>
            <person name="Batzoglou S."/>
            <person name="Begun D."/>
            <person name="Bhutkar A."/>
            <person name="Blanco E."/>
            <person name="Bosak S.A."/>
            <person name="Bradley R.K."/>
            <person name="Brand A.D."/>
            <person name="Brent M.R."/>
            <person name="Brooks A.N."/>
            <person name="Brown R.H."/>
            <person name="Butlin R.K."/>
            <person name="Caggese C."/>
            <person name="Calvi B.R."/>
            <person name="Bernardo de Carvalho A."/>
            <person name="Caspi A."/>
            <person name="Castrezana S."/>
            <person name="Celniker S.E."/>
            <person name="Chang J.L."/>
            <person name="Chapple C."/>
            <person name="Chatterji S."/>
            <person name="Chinwalla A."/>
            <person name="Civetta A."/>
            <person name="Clifton S.W."/>
            <person name="Comeron J.M."/>
            <person name="Costello J.C."/>
            <person name="Coyne J.A."/>
            <person name="Daub J."/>
            <person name="David R.G."/>
            <person name="Delcher A.L."/>
            <person name="Delehaunty K."/>
            <person name="Do C.B."/>
            <person name="Ebling H."/>
            <person name="Edwards K."/>
            <person name="Eickbush T."/>
            <person name="Evans J.D."/>
            <person name="Filipski A."/>
            <person name="Findeiss S."/>
            <person name="Freyhult E."/>
            <person name="Fulton L."/>
            <person name="Fulton R."/>
            <person name="Garcia A.C."/>
            <person name="Gardiner A."/>
            <person name="Garfield D.A."/>
            <person name="Garvin B.E."/>
            <person name="Gibson G."/>
            <person name="Gilbert D."/>
            <person name="Gnerre S."/>
            <person name="Godfrey J."/>
            <person name="Good R."/>
            <person name="Gotea V."/>
            <person name="Gravely B."/>
            <person name="Greenberg A.J."/>
            <person name="Griffiths-Jones S."/>
            <person name="Gross S."/>
            <person name="Guigo R."/>
            <person name="Gustafson E.A."/>
            <person name="Haerty W."/>
            <person name="Hahn M.W."/>
            <person name="Halligan D.L."/>
            <person name="Halpern A.L."/>
            <person name="Halter G.M."/>
            <person name="Han M.V."/>
            <person name="Heger A."/>
            <person name="Hillier L."/>
            <person name="Hinrichs A.S."/>
            <person name="Holmes I."/>
            <person name="Hoskins R.A."/>
            <person name="Hubisz M.J."/>
            <person name="Hultmark D."/>
            <person name="Huntley M.A."/>
            <person name="Jaffe D.B."/>
            <person name="Jagadeeshan S."/>
            <person name="Jeck W.R."/>
            <person name="Johnson J."/>
            <person name="Jones C.D."/>
            <person name="Jordan W.C."/>
            <person name="Karpen G.H."/>
            <person name="Kataoka E."/>
            <person name="Keightley P.D."/>
            <person name="Kheradpour P."/>
            <person name="Kirkness E.F."/>
            <person name="Koerich L.B."/>
            <person name="Kristiansen K."/>
            <person name="Kudrna D."/>
            <person name="Kulathinal R.J."/>
            <person name="Kumar S."/>
            <person name="Kwok R."/>
            <person name="Lander E."/>
            <person name="Langley C.H."/>
            <person name="Lapoint R."/>
            <person name="Lazzaro B.P."/>
            <person name="Lee S.J."/>
            <person name="Levesque L."/>
            <person name="Li R."/>
            <person name="Lin C.F."/>
            <person name="Lin M.F."/>
            <person name="Lindblad-Toh K."/>
            <person name="Llopart A."/>
            <person name="Long M."/>
            <person name="Low L."/>
            <person name="Lozovsky E."/>
            <person name="Lu J."/>
            <person name="Luo M."/>
            <person name="Machado C.A."/>
            <person name="Makalowski W."/>
            <person name="Marzo M."/>
            <person name="Matsuda M."/>
            <person name="Matzkin L."/>
            <person name="McAllister B."/>
            <person name="McBride C.S."/>
            <person name="McKernan B."/>
            <person name="McKernan K."/>
            <person name="Mendez-Lago M."/>
            <person name="Minx P."/>
            <person name="Mollenhauer M.U."/>
            <person name="Montooth K."/>
            <person name="Mount S.M."/>
            <person name="Mu X."/>
            <person name="Myers E."/>
            <person name="Negre B."/>
            <person name="Newfeld S."/>
            <person name="Nielsen R."/>
            <person name="Noor M.A."/>
            <person name="O'Grady P."/>
            <person name="Pachter L."/>
            <person name="Papaceit M."/>
            <person name="Parisi M.J."/>
            <person name="Parisi M."/>
            <person name="Parts L."/>
            <person name="Pedersen J.S."/>
            <person name="Pesole G."/>
            <person name="Phillippy A.M."/>
            <person name="Ponting C.P."/>
            <person name="Pop M."/>
            <person name="Porcelli D."/>
            <person name="Powell J.R."/>
            <person name="Prohaska S."/>
            <person name="Pruitt K."/>
            <person name="Puig M."/>
            <person name="Quesneville H."/>
            <person name="Ram K.R."/>
            <person name="Rand D."/>
            <person name="Rasmussen M.D."/>
            <person name="Reed L.K."/>
            <person name="Reenan R."/>
            <person name="Reily A."/>
            <person name="Remington K.A."/>
            <person name="Rieger T.T."/>
            <person name="Ritchie M.G."/>
            <person name="Robin C."/>
            <person name="Rogers Y.H."/>
            <person name="Rohde C."/>
            <person name="Rozas J."/>
            <person name="Rubenfield M.J."/>
            <person name="Ruiz A."/>
            <person name="Russo S."/>
            <person name="Salzberg S.L."/>
            <person name="Sanchez-Gracia A."/>
            <person name="Saranga D.J."/>
            <person name="Sato H."/>
            <person name="Schaeffer S.W."/>
            <person name="Schatz M.C."/>
            <person name="Schlenke T."/>
            <person name="Schwartz R."/>
            <person name="Segarra C."/>
            <person name="Singh R.S."/>
            <person name="Sirot L."/>
            <person name="Sirota M."/>
            <person name="Sisneros N.B."/>
            <person name="Smith C.D."/>
            <person name="Smith T.F."/>
            <person name="Spieth J."/>
            <person name="Stage D.E."/>
            <person name="Stark A."/>
            <person name="Stephan W."/>
            <person name="Strausberg R.L."/>
            <person name="Strempel S."/>
            <person name="Sturgill D."/>
            <person name="Sutton G."/>
            <person name="Sutton G.G."/>
            <person name="Tao W."/>
            <person name="Teichmann S."/>
            <person name="Tobari Y.N."/>
            <person name="Tomimura Y."/>
            <person name="Tsolas J.M."/>
            <person name="Valente V.L."/>
            <person name="Venter E."/>
            <person name="Venter J.C."/>
            <person name="Vicario S."/>
            <person name="Vieira F.G."/>
            <person name="Vilella A.J."/>
            <person name="Villasante A."/>
            <person name="Walenz B."/>
            <person name="Wang J."/>
            <person name="Wasserman M."/>
            <person name="Watts T."/>
            <person name="Wilson D."/>
            <person name="Wilson R.K."/>
            <person name="Wing R.A."/>
            <person name="Wolfner M.F."/>
            <person name="Wong A."/>
            <person name="Wong G.K."/>
            <person name="Wu C.I."/>
            <person name="Wu G."/>
            <person name="Yamamoto D."/>
            <person name="Yang H.P."/>
            <person name="Yang S.P."/>
            <person name="Yorke J.A."/>
            <person name="Yoshida K."/>
            <person name="Zdobnov E."/>
            <person name="Zhang P."/>
            <person name="Zhang Y."/>
            <person name="Zimin A.V."/>
            <person name="Baldwin J."/>
            <person name="Abdouelleil A."/>
            <person name="Abdulkadir J."/>
            <person name="Abebe A."/>
            <person name="Abera B."/>
            <person name="Abreu J."/>
            <person name="Acer S.C."/>
            <person name="Aftuck L."/>
            <person name="Alexander A."/>
            <person name="An P."/>
            <person name="Anderson E."/>
            <person name="Anderson S."/>
            <person name="Arachi H."/>
            <person name="Azer M."/>
            <person name="Bachantsang P."/>
            <person name="Barry A."/>
            <person name="Bayul T."/>
            <person name="Berlin A."/>
            <person name="Bessette D."/>
            <person name="Bloom T."/>
            <person name="Blye J."/>
            <person name="Boguslavskiy L."/>
            <person name="Bonnet C."/>
            <person name="Boukhgalter B."/>
            <person name="Bourzgui I."/>
            <person name="Brown A."/>
            <person name="Cahill P."/>
            <person name="Channer S."/>
            <person name="Cheshatsang Y."/>
            <person name="Chuda L."/>
            <person name="Citroen M."/>
            <person name="Collymore A."/>
            <person name="Cooke P."/>
            <person name="Costello M."/>
            <person name="D'Aco K."/>
            <person name="Daza R."/>
            <person name="De Haan G."/>
            <person name="DeGray S."/>
            <person name="DeMaso C."/>
            <person name="Dhargay N."/>
            <person name="Dooley K."/>
            <person name="Dooley E."/>
            <person name="Doricent M."/>
            <person name="Dorje P."/>
            <person name="Dorjee K."/>
            <person name="Dupes A."/>
            <person name="Elong R."/>
            <person name="Falk J."/>
            <person name="Farina A."/>
            <person name="Faro S."/>
            <person name="Ferguson D."/>
            <person name="Fisher S."/>
            <person name="Foley C.D."/>
            <person name="Franke A."/>
            <person name="Friedrich D."/>
            <person name="Gadbois L."/>
            <person name="Gearin G."/>
            <person name="Gearin C.R."/>
            <person name="Giannoukos G."/>
            <person name="Goode T."/>
            <person name="Graham J."/>
            <person name="Grandbois E."/>
            <person name="Grewal S."/>
            <person name="Gyaltsen K."/>
            <person name="Hafez N."/>
            <person name="Hagos B."/>
            <person name="Hall J."/>
            <person name="Henson C."/>
            <person name="Hollinger A."/>
            <person name="Honan T."/>
            <person name="Huard M.D."/>
            <person name="Hughes L."/>
            <person name="Hurhula B."/>
            <person name="Husby M.E."/>
            <person name="Kamat A."/>
            <person name="Kanga B."/>
            <person name="Kashin S."/>
            <person name="Khazanovich D."/>
            <person name="Kisner P."/>
            <person name="Lance K."/>
            <person name="Lara M."/>
            <person name="Lee W."/>
            <person name="Lennon N."/>
            <person name="Letendre F."/>
            <person name="LeVine R."/>
            <person name="Lipovsky A."/>
            <person name="Liu X."/>
            <person name="Liu J."/>
            <person name="Liu S."/>
            <person name="Lokyitsang T."/>
            <person name="Lokyitsang Y."/>
            <person name="Lubonja R."/>
            <person name="Lui A."/>
            <person name="MacDonald P."/>
            <person name="Magnisalis V."/>
            <person name="Maru K."/>
            <person name="Matthews C."/>
            <person name="McCusker W."/>
            <person name="McDonough S."/>
            <person name="Mehta T."/>
            <person name="Meldrim J."/>
            <person name="Meneus L."/>
            <person name="Mihai O."/>
            <person name="Mihalev A."/>
            <person name="Mihova T."/>
            <person name="Mittelman R."/>
            <person name="Mlenga V."/>
            <person name="Montmayeur A."/>
            <person name="Mulrain L."/>
            <person name="Navidi A."/>
            <person name="Naylor J."/>
            <person name="Negash T."/>
            <person name="Nguyen T."/>
            <person name="Nguyen N."/>
            <person name="Nicol R."/>
            <person name="Norbu C."/>
            <person name="Norbu N."/>
            <person name="Novod N."/>
            <person name="O'Neill B."/>
            <person name="Osman S."/>
            <person name="Markiewicz E."/>
            <person name="Oyono O.L."/>
            <person name="Patti C."/>
            <person name="Phunkhang P."/>
            <person name="Pierre F."/>
            <person name="Priest M."/>
            <person name="Raghuraman S."/>
            <person name="Rege F."/>
            <person name="Reyes R."/>
            <person name="Rise C."/>
            <person name="Rogov P."/>
            <person name="Ross K."/>
            <person name="Ryan E."/>
            <person name="Settipalli S."/>
            <person name="Shea T."/>
            <person name="Sherpa N."/>
            <person name="Shi L."/>
            <person name="Shih D."/>
            <person name="Sparrow T."/>
            <person name="Spaulding J."/>
            <person name="Stalker J."/>
            <person name="Stange-Thomann N."/>
            <person name="Stavropoulos S."/>
            <person name="Stone C."/>
            <person name="Strader C."/>
            <person name="Tesfaye S."/>
            <person name="Thomson T."/>
            <person name="Thoulutsang Y."/>
            <person name="Thoulutsang D."/>
            <person name="Topham K."/>
            <person name="Topping I."/>
            <person name="Tsamla T."/>
            <person name="Vassiliev H."/>
            <person name="Vo A."/>
            <person name="Wangchuk T."/>
            <person name="Wangdi T."/>
            <person name="Weiand M."/>
            <person name="Wilkinson J."/>
            <person name="Wilson A."/>
            <person name="Yadav S."/>
            <person name="Young G."/>
            <person name="Yu Q."/>
            <person name="Zembek L."/>
            <person name="Zhong D."/>
            <person name="Zimmer A."/>
            <person name="Zwirko Z."/>
            <person name="Jaffe D.B."/>
            <person name="Alvarez P."/>
            <person name="Brockman W."/>
            <person name="Butler J."/>
            <person name="Chin C."/>
            <person name="Gnerre S."/>
            <person name="Grabherr M."/>
            <person name="Kleber M."/>
            <person name="Mauceli E."/>
            <person name="MacCallum I."/>
        </authorList>
    </citation>
    <scope>NUCLEOTIDE SEQUENCE [LARGE SCALE GENOMIC DNA]</scope>
    <source>
        <strain evidence="8">Tucson 14030-0811.24</strain>
    </source>
</reference>
<keyword evidence="8" id="KW-1185">Reference proteome</keyword>
<sequence>MPSNDEALLVTDNAQETETEILQPSSSSSSSLPKLSLKCRLQRFALEPAIFMVLFARYLMDAVYQNQILYQTCVTIMEYNASVCRPFLGIEPGTEDSKKIEVKVQTYSANIMLASSLLESCLPAVLSLFLGPWSDKFGRRPILISIFIGYLSSSIILIILTGITSSTNISPWLYLLSAVPSVLSGGTCTLITIMYCYVSDVATDDKRPMRMVLMEAMLGLGILGGLMSSGYIYAATNAMIIYTISCSILLLGLLHLVFFVPESIKPENIHTGSRIREFFRLDLVKDLINTSLKKRENYDRLIIWLTIIALTVSIFSLEGESTLTYMFMRQKFDWTVKDYSVYNVARIVIQVVGSILAMVILRRFMKISVVSMAMVALACSVLESTVRGTAVYAWEMYLALFLGMMRGVLGPMCKAILSHVTPSSEFGKIFALATSLQSLSPVAASPLYTSVYKATVGVYSGAFNFISVGLYFLGYILMAIIFGIPKSTSPSNVYQAIG</sequence>
<comment type="subcellular location">
    <subcellularLocation>
        <location evidence="1">Membrane</location>
        <topology evidence="1">Multi-pass membrane protein</topology>
    </subcellularLocation>
</comment>
<accession>A0A0Q9WW51</accession>
<dbReference type="OrthoDB" id="430300at2759"/>
<feature type="transmembrane region" description="Helical" evidence="5">
    <location>
        <begin position="461"/>
        <end position="484"/>
    </location>
</feature>
<dbReference type="Pfam" id="PF07690">
    <property type="entry name" value="MFS_1"/>
    <property type="match status" value="1"/>
</dbReference>
<dbReference type="InterPro" id="IPR036259">
    <property type="entry name" value="MFS_trans_sf"/>
</dbReference>
<dbReference type="PROSITE" id="PS00216">
    <property type="entry name" value="SUGAR_TRANSPORT_1"/>
    <property type="match status" value="1"/>
</dbReference>
<organism evidence="7 8">
    <name type="scientific">Drosophila willistoni</name>
    <name type="common">Fruit fly</name>
    <dbReference type="NCBI Taxonomy" id="7260"/>
    <lineage>
        <taxon>Eukaryota</taxon>
        <taxon>Metazoa</taxon>
        <taxon>Ecdysozoa</taxon>
        <taxon>Arthropoda</taxon>
        <taxon>Hexapoda</taxon>
        <taxon>Insecta</taxon>
        <taxon>Pterygota</taxon>
        <taxon>Neoptera</taxon>
        <taxon>Endopterygota</taxon>
        <taxon>Diptera</taxon>
        <taxon>Brachycera</taxon>
        <taxon>Muscomorpha</taxon>
        <taxon>Ephydroidea</taxon>
        <taxon>Drosophilidae</taxon>
        <taxon>Drosophila</taxon>
        <taxon>Sophophora</taxon>
    </lineage>
</organism>
<dbReference type="InterPro" id="IPR005829">
    <property type="entry name" value="Sugar_transporter_CS"/>
</dbReference>
<dbReference type="Gene3D" id="1.20.1250.20">
    <property type="entry name" value="MFS general substrate transporter like domains"/>
    <property type="match status" value="1"/>
</dbReference>
<feature type="transmembrane region" description="Helical" evidence="5">
    <location>
        <begin position="339"/>
        <end position="361"/>
    </location>
</feature>
<dbReference type="InterPro" id="IPR011701">
    <property type="entry name" value="MFS"/>
</dbReference>
<gene>
    <name evidence="7" type="primary">Dwil\GK27929</name>
    <name evidence="7" type="ORF">Dwil_GK27929</name>
</gene>